<organism evidence="2 3">
    <name type="scientific">Pedobacter africanus</name>
    <dbReference type="NCBI Taxonomy" id="151894"/>
    <lineage>
        <taxon>Bacteria</taxon>
        <taxon>Pseudomonadati</taxon>
        <taxon>Bacteroidota</taxon>
        <taxon>Sphingobacteriia</taxon>
        <taxon>Sphingobacteriales</taxon>
        <taxon>Sphingobacteriaceae</taxon>
        <taxon>Pedobacter</taxon>
    </lineage>
</organism>
<dbReference type="STRING" id="151894.SAMN04488524_1698"/>
<dbReference type="GO" id="GO:0003677">
    <property type="term" value="F:DNA binding"/>
    <property type="evidence" value="ECO:0007669"/>
    <property type="project" value="InterPro"/>
</dbReference>
<dbReference type="InterPro" id="IPR001387">
    <property type="entry name" value="Cro/C1-type_HTH"/>
</dbReference>
<dbReference type="AlphaFoldDB" id="A0A1W2AVV0"/>
<dbReference type="EMBL" id="FWXT01000001">
    <property type="protein sequence ID" value="SMC64744.1"/>
    <property type="molecule type" value="Genomic_DNA"/>
</dbReference>
<dbReference type="InterPro" id="IPR010982">
    <property type="entry name" value="Lambda_DNA-bd_dom_sf"/>
</dbReference>
<dbReference type="OrthoDB" id="798409at2"/>
<name>A0A1W2AVV0_9SPHI</name>
<accession>A0A1W2AVV0</accession>
<sequence length="80" mass="9250">MKNKLTYSSITLGDYIRKIRLEKGYSQYYMADALDISQNSYCLLENGQTKASLDRIIQVALIFKLSPLGFLEGYFNQIDR</sequence>
<dbReference type="CDD" id="cd00093">
    <property type="entry name" value="HTH_XRE"/>
    <property type="match status" value="1"/>
</dbReference>
<dbReference type="RefSeq" id="WP_084237902.1">
    <property type="nucleotide sequence ID" value="NZ_FWXT01000001.1"/>
</dbReference>
<keyword evidence="3" id="KW-1185">Reference proteome</keyword>
<dbReference type="Gene3D" id="1.10.260.40">
    <property type="entry name" value="lambda repressor-like DNA-binding domains"/>
    <property type="match status" value="1"/>
</dbReference>
<dbReference type="SMART" id="SM00530">
    <property type="entry name" value="HTH_XRE"/>
    <property type="match status" value="1"/>
</dbReference>
<evidence type="ECO:0000313" key="3">
    <source>
        <dbReference type="Proteomes" id="UP000192756"/>
    </source>
</evidence>
<gene>
    <name evidence="2" type="ORF">SAMN04488524_1698</name>
</gene>
<reference evidence="3" key="1">
    <citation type="submission" date="2017-04" db="EMBL/GenBank/DDBJ databases">
        <authorList>
            <person name="Varghese N."/>
            <person name="Submissions S."/>
        </authorList>
    </citation>
    <scope>NUCLEOTIDE SEQUENCE [LARGE SCALE GENOMIC DNA]</scope>
    <source>
        <strain evidence="3">DSM 12126</strain>
    </source>
</reference>
<dbReference type="SUPFAM" id="SSF47413">
    <property type="entry name" value="lambda repressor-like DNA-binding domains"/>
    <property type="match status" value="1"/>
</dbReference>
<dbReference type="Proteomes" id="UP000192756">
    <property type="component" value="Unassembled WGS sequence"/>
</dbReference>
<proteinExistence type="predicted"/>
<feature type="domain" description="HTH cro/C1-type" evidence="1">
    <location>
        <begin position="16"/>
        <end position="71"/>
    </location>
</feature>
<evidence type="ECO:0000313" key="2">
    <source>
        <dbReference type="EMBL" id="SMC64744.1"/>
    </source>
</evidence>
<protein>
    <submittedName>
        <fullName evidence="2">Helix-turn-helix domain-containing protein</fullName>
    </submittedName>
</protein>
<dbReference type="Pfam" id="PF01381">
    <property type="entry name" value="HTH_3"/>
    <property type="match status" value="1"/>
</dbReference>
<evidence type="ECO:0000259" key="1">
    <source>
        <dbReference type="PROSITE" id="PS50943"/>
    </source>
</evidence>
<dbReference type="PROSITE" id="PS50943">
    <property type="entry name" value="HTH_CROC1"/>
    <property type="match status" value="1"/>
</dbReference>